<name>A0A6N7QME1_9GAMM</name>
<sequence>MAETISANTGDRTMATTTARLGLAALLTTGVFALGLQATHAKDPGSLYAGLQFSAATLEDEADFELDALIGRFGYVFSDTLRIEARLGTGLGDDTQDFTINGSPFRGTYSLDNFAGAYSLFTLPVDRAVFYAAAGFTSASADVTVETRPPLMPGRATESASETSGSWGLGVEYQIADNVWIGGEYMRYFSDLDALSLGVSVGF</sequence>
<keyword evidence="1" id="KW-0732">Signal</keyword>
<feature type="domain" description="Outer membrane protein beta-barrel" evidence="2">
    <location>
        <begin position="30"/>
        <end position="202"/>
    </location>
</feature>
<dbReference type="Gene3D" id="2.40.160.20">
    <property type="match status" value="1"/>
</dbReference>
<dbReference type="EMBL" id="WJPP01000001">
    <property type="protein sequence ID" value="MRH77646.1"/>
    <property type="molecule type" value="Genomic_DNA"/>
</dbReference>
<dbReference type="Proteomes" id="UP000433788">
    <property type="component" value="Unassembled WGS sequence"/>
</dbReference>
<dbReference type="InterPro" id="IPR011250">
    <property type="entry name" value="OMP/PagP_B-barrel"/>
</dbReference>
<dbReference type="SUPFAM" id="SSF56925">
    <property type="entry name" value="OMPA-like"/>
    <property type="match status" value="1"/>
</dbReference>
<dbReference type="Pfam" id="PF13505">
    <property type="entry name" value="OMP_b-brl"/>
    <property type="match status" value="1"/>
</dbReference>
<keyword evidence="4" id="KW-1185">Reference proteome</keyword>
<evidence type="ECO:0000313" key="4">
    <source>
        <dbReference type="Proteomes" id="UP000433788"/>
    </source>
</evidence>
<proteinExistence type="predicted"/>
<accession>A0A6N7QME1</accession>
<evidence type="ECO:0000313" key="3">
    <source>
        <dbReference type="EMBL" id="MRH77646.1"/>
    </source>
</evidence>
<protein>
    <submittedName>
        <fullName evidence="3">Outer membrane beta-barrel protein</fullName>
    </submittedName>
</protein>
<dbReference type="InterPro" id="IPR027385">
    <property type="entry name" value="Beta-barrel_OMP"/>
</dbReference>
<gene>
    <name evidence="3" type="ORF">GH984_02895</name>
</gene>
<evidence type="ECO:0000256" key="1">
    <source>
        <dbReference type="ARBA" id="ARBA00022729"/>
    </source>
</evidence>
<reference evidence="3 4" key="1">
    <citation type="submission" date="2019-11" db="EMBL/GenBank/DDBJ databases">
        <authorList>
            <person name="Zhang X.Y."/>
        </authorList>
    </citation>
    <scope>NUCLEOTIDE SEQUENCE [LARGE SCALE GENOMIC DNA]</scope>
    <source>
        <strain evidence="3 4">C176</strain>
    </source>
</reference>
<dbReference type="AlphaFoldDB" id="A0A6N7QME1"/>
<evidence type="ECO:0000259" key="2">
    <source>
        <dbReference type="Pfam" id="PF13505"/>
    </source>
</evidence>
<comment type="caution">
    <text evidence="3">The sequence shown here is derived from an EMBL/GenBank/DDBJ whole genome shotgun (WGS) entry which is preliminary data.</text>
</comment>
<organism evidence="3 4">
    <name type="scientific">Spiribacter salilacus</name>
    <dbReference type="NCBI Taxonomy" id="2664894"/>
    <lineage>
        <taxon>Bacteria</taxon>
        <taxon>Pseudomonadati</taxon>
        <taxon>Pseudomonadota</taxon>
        <taxon>Gammaproteobacteria</taxon>
        <taxon>Chromatiales</taxon>
        <taxon>Ectothiorhodospiraceae</taxon>
        <taxon>Spiribacter</taxon>
    </lineage>
</organism>